<feature type="non-terminal residue" evidence="1">
    <location>
        <position position="1"/>
    </location>
</feature>
<dbReference type="EMBL" id="AJWY01009942">
    <property type="protein sequence ID" value="EKC56916.1"/>
    <property type="molecule type" value="Genomic_DNA"/>
</dbReference>
<dbReference type="AlphaFoldDB" id="K1TCH7"/>
<comment type="caution">
    <text evidence="1">The sequence shown here is derived from an EMBL/GenBank/DDBJ whole genome shotgun (WGS) entry which is preliminary data.</text>
</comment>
<protein>
    <submittedName>
        <fullName evidence="1">Uncharacterized protein</fullName>
    </submittedName>
</protein>
<dbReference type="Pfam" id="PF08843">
    <property type="entry name" value="AbiEii"/>
    <property type="match status" value="1"/>
</dbReference>
<evidence type="ECO:0000313" key="1">
    <source>
        <dbReference type="EMBL" id="EKC56916.1"/>
    </source>
</evidence>
<dbReference type="InterPro" id="IPR014942">
    <property type="entry name" value="AbiEii"/>
</dbReference>
<accession>K1TCH7</accession>
<gene>
    <name evidence="1" type="ORF">LEA_14600</name>
</gene>
<reference evidence="1" key="1">
    <citation type="journal article" date="2013" name="Environ. Microbiol.">
        <title>Microbiota from the distal guts of lean and obese adolescents exhibit partial functional redundancy besides clear differences in community structure.</title>
        <authorList>
            <person name="Ferrer M."/>
            <person name="Ruiz A."/>
            <person name="Lanza F."/>
            <person name="Haange S.B."/>
            <person name="Oberbach A."/>
            <person name="Till H."/>
            <person name="Bargiela R."/>
            <person name="Campoy C."/>
            <person name="Segura M.T."/>
            <person name="Richter M."/>
            <person name="von Bergen M."/>
            <person name="Seifert J."/>
            <person name="Suarez A."/>
        </authorList>
    </citation>
    <scope>NUCLEOTIDE SEQUENCE</scope>
</reference>
<proteinExistence type="predicted"/>
<sequence length="187" mass="21508">VNIDLQDGVVFSITNAESIMEEHDYPGLRFTLIGTLDGLRQKVKIDISTGDAITPRAIEYRYPLMFEDRSLQIMSYNLETLLAEKLETIMYRGTSNTRMRDFYDIYMLTGKPGIAINDATLYRAFLATSNTRRTTGFIPQFAAILESVESNGEIQKIWNKFCKDNDYVLEHDWHKIMASLPQCQVMN</sequence>
<organism evidence="1">
    <name type="scientific">human gut metagenome</name>
    <dbReference type="NCBI Taxonomy" id="408170"/>
    <lineage>
        <taxon>unclassified sequences</taxon>
        <taxon>metagenomes</taxon>
        <taxon>organismal metagenomes</taxon>
    </lineage>
</organism>
<name>K1TCH7_9ZZZZ</name>